<dbReference type="GO" id="GO:0016020">
    <property type="term" value="C:membrane"/>
    <property type="evidence" value="ECO:0007669"/>
    <property type="project" value="UniProtKB-SubCell"/>
</dbReference>
<dbReference type="Proteomes" id="UP000198736">
    <property type="component" value="Unassembled WGS sequence"/>
</dbReference>
<evidence type="ECO:0000256" key="2">
    <source>
        <dbReference type="ARBA" id="ARBA00007362"/>
    </source>
</evidence>
<dbReference type="RefSeq" id="WP_245630994.1">
    <property type="nucleotide sequence ID" value="NZ_CZPZ01000019.1"/>
</dbReference>
<reference evidence="9" key="1">
    <citation type="submission" date="2015-10" db="EMBL/GenBank/DDBJ databases">
        <authorList>
            <person name="Luecker S."/>
            <person name="Luecker S."/>
        </authorList>
    </citation>
    <scope>NUCLEOTIDE SEQUENCE [LARGE SCALE GENOMIC DNA]</scope>
</reference>
<feature type="domain" description="EamA" evidence="7">
    <location>
        <begin position="27"/>
        <end position="157"/>
    </location>
</feature>
<proteinExistence type="inferred from homology"/>
<evidence type="ECO:0000259" key="7">
    <source>
        <dbReference type="Pfam" id="PF00892"/>
    </source>
</evidence>
<gene>
    <name evidence="8" type="ORF">COMA2_260005</name>
</gene>
<dbReference type="AlphaFoldDB" id="A0A0S4LJ88"/>
<evidence type="ECO:0000313" key="8">
    <source>
        <dbReference type="EMBL" id="CUS36733.1"/>
    </source>
</evidence>
<feature type="transmembrane region" description="Helical" evidence="6">
    <location>
        <begin position="88"/>
        <end position="107"/>
    </location>
</feature>
<evidence type="ECO:0000256" key="5">
    <source>
        <dbReference type="ARBA" id="ARBA00023136"/>
    </source>
</evidence>
<keyword evidence="4 6" id="KW-1133">Transmembrane helix</keyword>
<feature type="transmembrane region" description="Helical" evidence="6">
    <location>
        <begin position="268"/>
        <end position="285"/>
    </location>
</feature>
<evidence type="ECO:0000256" key="4">
    <source>
        <dbReference type="ARBA" id="ARBA00022989"/>
    </source>
</evidence>
<protein>
    <submittedName>
        <fullName evidence="8">Uncharacterized transporter yedA</fullName>
    </submittedName>
</protein>
<evidence type="ECO:0000256" key="6">
    <source>
        <dbReference type="SAM" id="Phobius"/>
    </source>
</evidence>
<dbReference type="STRING" id="1742973.COMA2_260005"/>
<dbReference type="InterPro" id="IPR050638">
    <property type="entry name" value="AA-Vitamin_Transporters"/>
</dbReference>
<feature type="transmembrane region" description="Helical" evidence="6">
    <location>
        <begin position="24"/>
        <end position="42"/>
    </location>
</feature>
<evidence type="ECO:0000256" key="3">
    <source>
        <dbReference type="ARBA" id="ARBA00022692"/>
    </source>
</evidence>
<dbReference type="SUPFAM" id="SSF103481">
    <property type="entry name" value="Multidrug resistance efflux transporter EmrE"/>
    <property type="match status" value="2"/>
</dbReference>
<evidence type="ECO:0000256" key="1">
    <source>
        <dbReference type="ARBA" id="ARBA00004141"/>
    </source>
</evidence>
<feature type="transmembrane region" description="Helical" evidence="6">
    <location>
        <begin position="199"/>
        <end position="218"/>
    </location>
</feature>
<name>A0A0S4LJ88_9BACT</name>
<keyword evidence="3 6" id="KW-0812">Transmembrane</keyword>
<organism evidence="8 9">
    <name type="scientific">Candidatus Nitrospira nitrificans</name>
    <dbReference type="NCBI Taxonomy" id="1742973"/>
    <lineage>
        <taxon>Bacteria</taxon>
        <taxon>Pseudomonadati</taxon>
        <taxon>Nitrospirota</taxon>
        <taxon>Nitrospiria</taxon>
        <taxon>Nitrospirales</taxon>
        <taxon>Nitrospiraceae</taxon>
        <taxon>Nitrospira</taxon>
    </lineage>
</organism>
<feature type="domain" description="EamA" evidence="7">
    <location>
        <begin position="170"/>
        <end position="308"/>
    </location>
</feature>
<accession>A0A0S4LJ88</accession>
<feature type="transmembrane region" description="Helical" evidence="6">
    <location>
        <begin position="169"/>
        <end position="187"/>
    </location>
</feature>
<comment type="subcellular location">
    <subcellularLocation>
        <location evidence="1">Membrane</location>
        <topology evidence="1">Multi-pass membrane protein</topology>
    </subcellularLocation>
</comment>
<dbReference type="InterPro" id="IPR037185">
    <property type="entry name" value="EmrE-like"/>
</dbReference>
<dbReference type="InterPro" id="IPR000620">
    <property type="entry name" value="EamA_dom"/>
</dbReference>
<dbReference type="EMBL" id="CZPZ01000019">
    <property type="protein sequence ID" value="CUS36733.1"/>
    <property type="molecule type" value="Genomic_DNA"/>
</dbReference>
<feature type="transmembrane region" description="Helical" evidence="6">
    <location>
        <begin position="291"/>
        <end position="308"/>
    </location>
</feature>
<comment type="similarity">
    <text evidence="2">Belongs to the EamA transporter family.</text>
</comment>
<dbReference type="PANTHER" id="PTHR32322">
    <property type="entry name" value="INNER MEMBRANE TRANSPORTER"/>
    <property type="match status" value="1"/>
</dbReference>
<sequence>MEYRLTARRNDGIPVAMNQPSSTLAYGSIVLAAVLWGGSIVAQKMALGSFSAVEASVFRDIGGLAILLATWWSKEGGAIRISRADMGLLGLLGLGVLGNHLLILMGLNYVSGAVGGVIIGSSPVVTSLLSAMLIRDVPLRAVWAGALLSFAGVGLVSVSGFQAAGEHPLLGSALVFLGVVSWALYSIGSRALMERMSALTVNWTSLMVATVLQIPLLWTDQKMMVAGVASVTVSDWLALGYLVVFATAVAQQAWLFGVKGIGPSRASVLGNLTPVAAIGLSALILRESVGLVEMIGIALILAGVWVVNRQTAQKNN</sequence>
<dbReference type="PANTHER" id="PTHR32322:SF2">
    <property type="entry name" value="EAMA DOMAIN-CONTAINING PROTEIN"/>
    <property type="match status" value="1"/>
</dbReference>
<keyword evidence="5 6" id="KW-0472">Membrane</keyword>
<dbReference type="Pfam" id="PF00892">
    <property type="entry name" value="EamA"/>
    <property type="match status" value="2"/>
</dbReference>
<feature type="transmembrane region" description="Helical" evidence="6">
    <location>
        <begin position="113"/>
        <end position="134"/>
    </location>
</feature>
<evidence type="ECO:0000313" key="9">
    <source>
        <dbReference type="Proteomes" id="UP000198736"/>
    </source>
</evidence>
<keyword evidence="9" id="KW-1185">Reference proteome</keyword>
<feature type="transmembrane region" description="Helical" evidence="6">
    <location>
        <begin position="141"/>
        <end position="163"/>
    </location>
</feature>